<dbReference type="AlphaFoldDB" id="H1Q4C4"/>
<dbReference type="GO" id="GO:0022625">
    <property type="term" value="C:cytosolic large ribosomal subunit"/>
    <property type="evidence" value="ECO:0007669"/>
    <property type="project" value="TreeGrafter"/>
</dbReference>
<gene>
    <name evidence="7" type="primary">rplR</name>
    <name evidence="8" type="ORF">HMPREF9140_01762</name>
</gene>
<dbReference type="FunFam" id="3.30.420.100:FF:000003">
    <property type="entry name" value="50S ribosomal protein L18"/>
    <property type="match status" value="1"/>
</dbReference>
<dbReference type="PATRIC" id="fig|883158.3.peg.1758"/>
<evidence type="ECO:0000256" key="5">
    <source>
        <dbReference type="ARBA" id="ARBA00023274"/>
    </source>
</evidence>
<dbReference type="PANTHER" id="PTHR12899:SF3">
    <property type="entry name" value="LARGE RIBOSOMAL SUBUNIT PROTEIN UL18M"/>
    <property type="match status" value="1"/>
</dbReference>
<evidence type="ECO:0000256" key="6">
    <source>
        <dbReference type="ARBA" id="ARBA00035197"/>
    </source>
</evidence>
<organism evidence="8 9">
    <name type="scientific">Prevotella micans F0438</name>
    <dbReference type="NCBI Taxonomy" id="883158"/>
    <lineage>
        <taxon>Bacteria</taxon>
        <taxon>Pseudomonadati</taxon>
        <taxon>Bacteroidota</taxon>
        <taxon>Bacteroidia</taxon>
        <taxon>Bacteroidales</taxon>
        <taxon>Prevotellaceae</taxon>
        <taxon>Prevotella</taxon>
    </lineage>
</organism>
<dbReference type="InterPro" id="IPR005484">
    <property type="entry name" value="Ribosomal_uL18_bac/plant/anim"/>
</dbReference>
<evidence type="ECO:0000256" key="2">
    <source>
        <dbReference type="ARBA" id="ARBA00022730"/>
    </source>
</evidence>
<comment type="subunit">
    <text evidence="7">Part of the 50S ribosomal subunit; part of the 5S rRNA/L5/L18/L25 subcomplex. Contacts the 5S and 23S rRNAs.</text>
</comment>
<protein>
    <recommendedName>
        <fullName evidence="6 7">Large ribosomal subunit protein uL18</fullName>
    </recommendedName>
</protein>
<keyword evidence="4 7" id="KW-0689">Ribosomal protein</keyword>
<dbReference type="NCBIfam" id="TIGR00060">
    <property type="entry name" value="L18_bact"/>
    <property type="match status" value="1"/>
</dbReference>
<dbReference type="InterPro" id="IPR057268">
    <property type="entry name" value="Ribosomal_L18"/>
</dbReference>
<comment type="caution">
    <text evidence="8">The sequence shown here is derived from an EMBL/GenBank/DDBJ whole genome shotgun (WGS) entry which is preliminary data.</text>
</comment>
<keyword evidence="3 7" id="KW-0694">RNA-binding</keyword>
<comment type="similarity">
    <text evidence="1 7">Belongs to the universal ribosomal protein uL18 family.</text>
</comment>
<dbReference type="SUPFAM" id="SSF53137">
    <property type="entry name" value="Translational machinery components"/>
    <property type="match status" value="1"/>
</dbReference>
<reference evidence="8 9" key="1">
    <citation type="submission" date="2011-12" db="EMBL/GenBank/DDBJ databases">
        <title>The Genome Sequence of Prevotella micans F0438.</title>
        <authorList>
            <consortium name="The Broad Institute Genome Sequencing Platform"/>
            <person name="Earl A."/>
            <person name="Ward D."/>
            <person name="Feldgarden M."/>
            <person name="Gevers D."/>
            <person name="Izard J."/>
            <person name="Baranova O.V."/>
            <person name="Blanton J.M."/>
            <person name="Wade W.G."/>
            <person name="Dewhirst F.E."/>
            <person name="Young S.K."/>
            <person name="Zeng Q."/>
            <person name="Gargeya S."/>
            <person name="Fitzgerald M."/>
            <person name="Haas B."/>
            <person name="Abouelleil A."/>
            <person name="Alvarado L."/>
            <person name="Arachchi H.M."/>
            <person name="Berlin A."/>
            <person name="Chapman S.B."/>
            <person name="Gearin G."/>
            <person name="Goldberg J."/>
            <person name="Griggs A."/>
            <person name="Gujja S."/>
            <person name="Hansen M."/>
            <person name="Heiman D."/>
            <person name="Howarth C."/>
            <person name="Larimer J."/>
            <person name="Lui A."/>
            <person name="MacDonald P.J.P."/>
            <person name="McCowen C."/>
            <person name="Montmayeur A."/>
            <person name="Murphy C."/>
            <person name="Neiman D."/>
            <person name="Pearson M."/>
            <person name="Priest M."/>
            <person name="Roberts A."/>
            <person name="Saif S."/>
            <person name="Shea T."/>
            <person name="Sisk P."/>
            <person name="Stolte C."/>
            <person name="Sykes S."/>
            <person name="Wortman J."/>
            <person name="Nusbaum C."/>
            <person name="Birren B."/>
        </authorList>
    </citation>
    <scope>NUCLEOTIDE SEQUENCE [LARGE SCALE GENOMIC DNA]</scope>
    <source>
        <strain evidence="8 9">F0438</strain>
    </source>
</reference>
<name>H1Q4C4_9BACT</name>
<keyword evidence="2 7" id="KW-0699">rRNA-binding</keyword>
<dbReference type="HAMAP" id="MF_01337_B">
    <property type="entry name" value="Ribosomal_uL18_B"/>
    <property type="match status" value="1"/>
</dbReference>
<evidence type="ECO:0000313" key="8">
    <source>
        <dbReference type="EMBL" id="EHO67742.1"/>
    </source>
</evidence>
<dbReference type="EMBL" id="AGWK01000046">
    <property type="protein sequence ID" value="EHO67742.1"/>
    <property type="molecule type" value="Genomic_DNA"/>
</dbReference>
<evidence type="ECO:0000256" key="7">
    <source>
        <dbReference type="HAMAP-Rule" id="MF_01337"/>
    </source>
</evidence>
<evidence type="ECO:0000256" key="3">
    <source>
        <dbReference type="ARBA" id="ARBA00022884"/>
    </source>
</evidence>
<dbReference type="GO" id="GO:0008097">
    <property type="term" value="F:5S rRNA binding"/>
    <property type="evidence" value="ECO:0007669"/>
    <property type="project" value="TreeGrafter"/>
</dbReference>
<dbReference type="STRING" id="883158.HMPREF9140_01762"/>
<evidence type="ECO:0000313" key="9">
    <source>
        <dbReference type="Proteomes" id="UP000016023"/>
    </source>
</evidence>
<dbReference type="Gene3D" id="3.30.420.100">
    <property type="match status" value="1"/>
</dbReference>
<dbReference type="RefSeq" id="WP_006953309.1">
    <property type="nucleotide sequence ID" value="NZ_JH594523.1"/>
</dbReference>
<proteinExistence type="inferred from homology"/>
<keyword evidence="9" id="KW-1185">Reference proteome</keyword>
<keyword evidence="5 7" id="KW-0687">Ribonucleoprotein</keyword>
<dbReference type="Pfam" id="PF00861">
    <property type="entry name" value="Ribosomal_L18p"/>
    <property type="match status" value="1"/>
</dbReference>
<dbReference type="HOGENOM" id="CLU_098841_0_1_10"/>
<dbReference type="InterPro" id="IPR004389">
    <property type="entry name" value="Ribosomal_uL18_bac-type"/>
</dbReference>
<dbReference type="PANTHER" id="PTHR12899">
    <property type="entry name" value="39S RIBOSOMAL PROTEIN L18, MITOCHONDRIAL"/>
    <property type="match status" value="1"/>
</dbReference>
<dbReference type="GO" id="GO:0003735">
    <property type="term" value="F:structural constituent of ribosome"/>
    <property type="evidence" value="ECO:0007669"/>
    <property type="project" value="InterPro"/>
</dbReference>
<dbReference type="eggNOG" id="COG0256">
    <property type="taxonomic scope" value="Bacteria"/>
</dbReference>
<dbReference type="CDD" id="cd00432">
    <property type="entry name" value="Ribosomal_L18_L5e"/>
    <property type="match status" value="1"/>
</dbReference>
<dbReference type="GO" id="GO:0006412">
    <property type="term" value="P:translation"/>
    <property type="evidence" value="ECO:0007669"/>
    <property type="project" value="UniProtKB-UniRule"/>
</dbReference>
<evidence type="ECO:0000256" key="1">
    <source>
        <dbReference type="ARBA" id="ARBA00007116"/>
    </source>
</evidence>
<comment type="function">
    <text evidence="7">This is one of the proteins that bind and probably mediate the attachment of the 5S RNA into the large ribosomal subunit, where it forms part of the central protuberance.</text>
</comment>
<dbReference type="Proteomes" id="UP000016023">
    <property type="component" value="Unassembled WGS sequence"/>
</dbReference>
<evidence type="ECO:0000256" key="4">
    <source>
        <dbReference type="ARBA" id="ARBA00022980"/>
    </source>
</evidence>
<sequence>MATNKEIRRLKIKFRIRKNISGTSERPRMTVFRSNRQIYAQIINDLTGKTLVSASSIRFDNKTKIEQAKEVGALMAEKALSIGIEQVVFDRNGYLYHGRVKSLADGAREKGLKF</sequence>
<accession>H1Q4C4</accession>